<evidence type="ECO:0000313" key="2">
    <source>
        <dbReference type="Proteomes" id="UP000035083"/>
    </source>
</evidence>
<evidence type="ECO:0008006" key="3">
    <source>
        <dbReference type="Google" id="ProtNLM"/>
    </source>
</evidence>
<evidence type="ECO:0000313" key="1">
    <source>
        <dbReference type="EMBL" id="GAC62091.1"/>
    </source>
</evidence>
<dbReference type="EMBL" id="BANU01000028">
    <property type="protein sequence ID" value="GAC62091.1"/>
    <property type="molecule type" value="Genomic_DNA"/>
</dbReference>
<gene>
    <name evidence="1" type="ORF">GSI01S_28_00600</name>
</gene>
<dbReference type="InterPro" id="IPR023393">
    <property type="entry name" value="START-like_dom_sf"/>
</dbReference>
<name>L7LMY1_9ACTN</name>
<dbReference type="CDD" id="cd07812">
    <property type="entry name" value="SRPBCC"/>
    <property type="match status" value="1"/>
</dbReference>
<organism evidence="1 2">
    <name type="scientific">Gordonia sihwensis NBRC 108236</name>
    <dbReference type="NCBI Taxonomy" id="1223544"/>
    <lineage>
        <taxon>Bacteria</taxon>
        <taxon>Bacillati</taxon>
        <taxon>Actinomycetota</taxon>
        <taxon>Actinomycetes</taxon>
        <taxon>Mycobacteriales</taxon>
        <taxon>Gordoniaceae</taxon>
        <taxon>Gordonia</taxon>
    </lineage>
</organism>
<dbReference type="Pfam" id="PF10604">
    <property type="entry name" value="Polyketide_cyc2"/>
    <property type="match status" value="1"/>
</dbReference>
<keyword evidence="2" id="KW-1185">Reference proteome</keyword>
<dbReference type="AlphaFoldDB" id="L7LMY1"/>
<protein>
    <recommendedName>
        <fullName evidence="3">Polyketide cyclase/dehydrase</fullName>
    </recommendedName>
</protein>
<dbReference type="SUPFAM" id="SSF55961">
    <property type="entry name" value="Bet v1-like"/>
    <property type="match status" value="1"/>
</dbReference>
<dbReference type="Gene3D" id="3.30.530.20">
    <property type="match status" value="1"/>
</dbReference>
<accession>L7LMY1</accession>
<comment type="caution">
    <text evidence="1">The sequence shown here is derived from an EMBL/GenBank/DDBJ whole genome shotgun (WGS) entry which is preliminary data.</text>
</comment>
<dbReference type="eggNOG" id="COG3832">
    <property type="taxonomic scope" value="Bacteria"/>
</dbReference>
<dbReference type="InterPro" id="IPR019587">
    <property type="entry name" value="Polyketide_cyclase/dehydratase"/>
</dbReference>
<dbReference type="RefSeq" id="WP_006897493.1">
    <property type="nucleotide sequence ID" value="NZ_BANU01000028.1"/>
</dbReference>
<dbReference type="Proteomes" id="UP000035083">
    <property type="component" value="Unassembled WGS sequence"/>
</dbReference>
<proteinExistence type="predicted"/>
<sequence length="164" mass="18213">MNPARAERDLDESIRIHAAPDRVWSLLIDPRTMTQASPELFATTRRRRGPLRAGETFVGWNRNGLALWPTVNTVTAFDIGREIAWHTRSSGAVWTYTLTADADGTVLRERRRLPDGASATARLFARVLLGGIERHTDELSEHVSATLAWIKSAAESAPGDDRPE</sequence>
<reference evidence="1 2" key="1">
    <citation type="submission" date="2012-12" db="EMBL/GenBank/DDBJ databases">
        <title>Whole genome shotgun sequence of Gordonia sihwensis NBRC 108236.</title>
        <authorList>
            <person name="Yoshida I."/>
            <person name="Hosoyama A."/>
            <person name="Tsuchikane K."/>
            <person name="Ando Y."/>
            <person name="Baba S."/>
            <person name="Ohji S."/>
            <person name="Hamada M."/>
            <person name="Tamura T."/>
            <person name="Yamazoe A."/>
            <person name="Yamazaki S."/>
            <person name="Fujita N."/>
        </authorList>
    </citation>
    <scope>NUCLEOTIDE SEQUENCE [LARGE SCALE GENOMIC DNA]</scope>
    <source>
        <strain evidence="1 2">NBRC 108236</strain>
    </source>
</reference>